<dbReference type="Proteomes" id="UP000001554">
    <property type="component" value="Chromosome 4"/>
</dbReference>
<dbReference type="KEGG" id="bfo:118415047"/>
<name>A0A9J7MQ59_BRAFL</name>
<dbReference type="RefSeq" id="XP_035675320.1">
    <property type="nucleotide sequence ID" value="XM_035819427.1"/>
</dbReference>
<dbReference type="AlphaFoldDB" id="A0A9J7MQ59"/>
<accession>A0A9J7MQ59</accession>
<evidence type="ECO:0000313" key="3">
    <source>
        <dbReference type="RefSeq" id="XP_035675320.1"/>
    </source>
</evidence>
<evidence type="ECO:0000313" key="2">
    <source>
        <dbReference type="Proteomes" id="UP000001554"/>
    </source>
</evidence>
<dbReference type="OrthoDB" id="10512784at2759"/>
<evidence type="ECO:0000256" key="1">
    <source>
        <dbReference type="SAM" id="MobiDB-lite"/>
    </source>
</evidence>
<sequence length="238" mass="27251">MAMRLSQHVPEEIIPTSLAVSTLTGPQPSGSTTSFILTEKKRKCETFDLTPQQCEDLLKHYLGTNSKFTSLHRSLQRERNRSGSQLPMKSWKPQRALSEEERETLEGPSSHGVKYFVGQRFADGRMTEYRCEAVEERSRQISSFVGKRLEGFGPSFGRILYFVRHRFLGVETDLAYIKWLPRAERDDDTNLFVIDSELPTPPHQPFLPLEDLSHPLVTAVEPTDGQLWILNFDNVLID</sequence>
<reference evidence="2" key="1">
    <citation type="journal article" date="2020" name="Nat. Ecol. Evol.">
        <title>Deeply conserved synteny resolves early events in vertebrate evolution.</title>
        <authorList>
            <person name="Simakov O."/>
            <person name="Marletaz F."/>
            <person name="Yue J.X."/>
            <person name="O'Connell B."/>
            <person name="Jenkins J."/>
            <person name="Brandt A."/>
            <person name="Calef R."/>
            <person name="Tung C.H."/>
            <person name="Huang T.K."/>
            <person name="Schmutz J."/>
            <person name="Satoh N."/>
            <person name="Yu J.K."/>
            <person name="Putnam N.H."/>
            <person name="Green R.E."/>
            <person name="Rokhsar D.S."/>
        </authorList>
    </citation>
    <scope>NUCLEOTIDE SEQUENCE [LARGE SCALE GENOMIC DNA]</scope>
    <source>
        <strain evidence="2">S238N-H82</strain>
    </source>
</reference>
<protein>
    <submittedName>
        <fullName evidence="3">Uncharacterized protein LOC118415047</fullName>
    </submittedName>
</protein>
<organism evidence="2 3">
    <name type="scientific">Branchiostoma floridae</name>
    <name type="common">Florida lancelet</name>
    <name type="synonym">Amphioxus</name>
    <dbReference type="NCBI Taxonomy" id="7739"/>
    <lineage>
        <taxon>Eukaryota</taxon>
        <taxon>Metazoa</taxon>
        <taxon>Chordata</taxon>
        <taxon>Cephalochordata</taxon>
        <taxon>Leptocardii</taxon>
        <taxon>Amphioxiformes</taxon>
        <taxon>Branchiostomatidae</taxon>
        <taxon>Branchiostoma</taxon>
    </lineage>
</organism>
<dbReference type="GeneID" id="118415047"/>
<dbReference type="OMA" id="RMTEYRC"/>
<proteinExistence type="predicted"/>
<gene>
    <name evidence="3" type="primary">LOC118415047</name>
</gene>
<keyword evidence="2" id="KW-1185">Reference proteome</keyword>
<feature type="region of interest" description="Disordered" evidence="1">
    <location>
        <begin position="75"/>
        <end position="109"/>
    </location>
</feature>
<reference evidence="3" key="2">
    <citation type="submission" date="2025-08" db="UniProtKB">
        <authorList>
            <consortium name="RefSeq"/>
        </authorList>
    </citation>
    <scope>IDENTIFICATION</scope>
    <source>
        <strain evidence="3">S238N-H82</strain>
        <tissue evidence="3">Testes</tissue>
    </source>
</reference>